<dbReference type="RefSeq" id="XP_029318683.1">
    <property type="nucleotide sequence ID" value="XM_029462823.1"/>
</dbReference>
<dbReference type="GeneID" id="115028905"/>
<organism evidence="4 5">
    <name type="scientific">Cottoperca gobio</name>
    <name type="common">Frogmouth</name>
    <name type="synonym">Aphritis gobio</name>
    <dbReference type="NCBI Taxonomy" id="56716"/>
    <lineage>
        <taxon>Eukaryota</taxon>
        <taxon>Metazoa</taxon>
        <taxon>Chordata</taxon>
        <taxon>Craniata</taxon>
        <taxon>Vertebrata</taxon>
        <taxon>Euteleostomi</taxon>
        <taxon>Actinopterygii</taxon>
        <taxon>Neopterygii</taxon>
        <taxon>Teleostei</taxon>
        <taxon>Neoteleostei</taxon>
        <taxon>Acanthomorphata</taxon>
        <taxon>Eupercaria</taxon>
        <taxon>Perciformes</taxon>
        <taxon>Notothenioidei</taxon>
        <taxon>Bovichtidae</taxon>
        <taxon>Cottoperca</taxon>
    </lineage>
</organism>
<dbReference type="Proteomes" id="UP000504630">
    <property type="component" value="Chromosome 24"/>
</dbReference>
<dbReference type="Gene3D" id="2.60.40.10">
    <property type="entry name" value="Immunoglobulins"/>
    <property type="match status" value="1"/>
</dbReference>
<evidence type="ECO:0000313" key="5">
    <source>
        <dbReference type="RefSeq" id="XP_029318683.1"/>
    </source>
</evidence>
<keyword evidence="2" id="KW-0812">Transmembrane</keyword>
<feature type="compositionally biased region" description="Low complexity" evidence="1">
    <location>
        <begin position="225"/>
        <end position="247"/>
    </location>
</feature>
<dbReference type="KEGG" id="cgob:115028905"/>
<feature type="transmembrane region" description="Helical" evidence="2">
    <location>
        <begin position="275"/>
        <end position="297"/>
    </location>
</feature>
<evidence type="ECO:0000256" key="1">
    <source>
        <dbReference type="SAM" id="MobiDB-lite"/>
    </source>
</evidence>
<dbReference type="SUPFAM" id="SSF48726">
    <property type="entry name" value="Immunoglobulin"/>
    <property type="match status" value="1"/>
</dbReference>
<keyword evidence="2" id="KW-1133">Transmembrane helix</keyword>
<sequence>MAEFRRIIMSSFLMLLLLFTAASGDYSSIFVRVGDDVTLPFENVTHDQKCDSYTWIMSYSDYSVLLFEHGEIIKEAGAKSDRLSVTEKCSLVIKKVTVQDVGLYICRQIISGQQLGEDALYELSVVTLTEHHNNDQVELDCSVSTYGQSTHRVDWLYEGDEKYSKYFGSTPFTSSVWVTIPTAHFNRSYYELLKCAVRDGYNKKEHLFTFSPPQSSGEKPGDDATTTTSPTTTTTSPTTTTTSPTTTKRTTVNMSTSGGMKEAASEDNNNPTALWWLWLVGALVGVAALLITSVAVIRWKKTKGNKTQTDDIMADPEEGVSYASISYTRKENSKAQVHDADEGDAVTYSTVRAAADPSDLYATVNKPKK</sequence>
<feature type="region of interest" description="Disordered" evidence="1">
    <location>
        <begin position="208"/>
        <end position="265"/>
    </location>
</feature>
<gene>
    <name evidence="5" type="primary">LOC115028905</name>
</gene>
<dbReference type="FunCoup" id="A0A6J2S5Z5">
    <property type="interactions" value="4"/>
</dbReference>
<evidence type="ECO:0000256" key="3">
    <source>
        <dbReference type="SAM" id="SignalP"/>
    </source>
</evidence>
<dbReference type="InterPro" id="IPR036179">
    <property type="entry name" value="Ig-like_dom_sf"/>
</dbReference>
<dbReference type="InParanoid" id="A0A6J2S5Z5"/>
<dbReference type="OrthoDB" id="8936750at2759"/>
<keyword evidence="2" id="KW-0472">Membrane</keyword>
<proteinExistence type="predicted"/>
<keyword evidence="4" id="KW-1185">Reference proteome</keyword>
<dbReference type="InterPro" id="IPR013783">
    <property type="entry name" value="Ig-like_fold"/>
</dbReference>
<evidence type="ECO:0000256" key="2">
    <source>
        <dbReference type="SAM" id="Phobius"/>
    </source>
</evidence>
<reference evidence="5" key="1">
    <citation type="submission" date="2025-08" db="UniProtKB">
        <authorList>
            <consortium name="RefSeq"/>
        </authorList>
    </citation>
    <scope>IDENTIFICATION</scope>
</reference>
<accession>A0A6J2S5Z5</accession>
<dbReference type="AlphaFoldDB" id="A0A6J2S5Z5"/>
<evidence type="ECO:0000313" key="4">
    <source>
        <dbReference type="Proteomes" id="UP000504630"/>
    </source>
</evidence>
<protein>
    <submittedName>
        <fullName evidence="5">Uncharacterized protein LOC115028905 isoform X1</fullName>
    </submittedName>
</protein>
<feature type="compositionally biased region" description="Polar residues" evidence="1">
    <location>
        <begin position="248"/>
        <end position="258"/>
    </location>
</feature>
<name>A0A6J2S5Z5_COTGO</name>
<feature type="signal peptide" evidence="3">
    <location>
        <begin position="1"/>
        <end position="24"/>
    </location>
</feature>
<dbReference type="PANTHER" id="PTHR11422">
    <property type="entry name" value="T-CELL SURFACE GLYCOPROTEIN CD4"/>
    <property type="match status" value="1"/>
</dbReference>
<feature type="chain" id="PRO_5026757556" evidence="3">
    <location>
        <begin position="25"/>
        <end position="369"/>
    </location>
</feature>
<keyword evidence="3" id="KW-0732">Signal</keyword>